<dbReference type="PROSITE" id="PS50983">
    <property type="entry name" value="FE_B12_PBP"/>
    <property type="match status" value="1"/>
</dbReference>
<evidence type="ECO:0000256" key="3">
    <source>
        <dbReference type="ARBA" id="ARBA00023159"/>
    </source>
</evidence>
<protein>
    <submittedName>
        <fullName evidence="7">Helix-turn-helix domain-containing protein</fullName>
    </submittedName>
</protein>
<dbReference type="RefSeq" id="WP_257449431.1">
    <property type="nucleotide sequence ID" value="NZ_JANIPJ010000015.1"/>
</dbReference>
<dbReference type="SUPFAM" id="SSF51215">
    <property type="entry name" value="Regulatory protein AraC"/>
    <property type="match status" value="1"/>
</dbReference>
<dbReference type="InterPro" id="IPR009057">
    <property type="entry name" value="Homeodomain-like_sf"/>
</dbReference>
<keyword evidence="2" id="KW-0238">DNA-binding</keyword>
<sequence length="529" mass="59718">MSTSDYITCYPIALSLHHYKEGFRSEPMESGSGLIGIVQGGSGKLFMRDGRSSALKEGAFFFVHAGEESFELMADPGGSLKATLISYSVQTTQEKGAGPHNLAAILGNGTVHRAAPALTESLLSQLRQAMAEESGIGLLRRQHALLELLLHLHAHQQAPDRIGNDSIQATIEYMEQRLAKPLQISELPELAGMTPSSYSRAFKRLTGLTPGGYLTRLRMLRAKELMADNNASLRDIAVSVGYQDELYFSRVFKKTEGISPSVYLKRRDRRIAVVSSYFLQDHLLALGILPIAAPSYPNYFATPSGFPSYLQDRLSGTVPLNAERPIRSSDVVRLSPDLILRTKLLHDLADKHWGEEGGAIFIDHSASWEQYFRTVASKVGRSAEAERVIRSMSQLEQDARRKLEPYVKHGKWTIIRLLPGNCRIYGVKEHTFTELFYNRLRFKPDDRITHGTYLDNAFDRLVELDPERILVIWSHEAAIQEFASDPRWQQLRAVKESRVYYPDSREWDPWGPIGREHMIKAMLRFFGKL</sequence>
<keyword evidence="4" id="KW-0804">Transcription</keyword>
<keyword evidence="8" id="KW-1185">Reference proteome</keyword>
<comment type="caution">
    <text evidence="7">The sequence shown here is derived from an EMBL/GenBank/DDBJ whole genome shotgun (WGS) entry which is preliminary data.</text>
</comment>
<dbReference type="SUPFAM" id="SSF53807">
    <property type="entry name" value="Helical backbone' metal receptor"/>
    <property type="match status" value="1"/>
</dbReference>
<keyword evidence="3" id="KW-0010">Activator</keyword>
<dbReference type="Proteomes" id="UP001141950">
    <property type="component" value="Unassembled WGS sequence"/>
</dbReference>
<dbReference type="Pfam" id="PF01497">
    <property type="entry name" value="Peripla_BP_2"/>
    <property type="match status" value="1"/>
</dbReference>
<evidence type="ECO:0000256" key="2">
    <source>
        <dbReference type="ARBA" id="ARBA00023125"/>
    </source>
</evidence>
<proteinExistence type="predicted"/>
<dbReference type="SUPFAM" id="SSF46689">
    <property type="entry name" value="Homeodomain-like"/>
    <property type="match status" value="2"/>
</dbReference>
<dbReference type="SMART" id="SM00342">
    <property type="entry name" value="HTH_ARAC"/>
    <property type="match status" value="1"/>
</dbReference>
<dbReference type="GO" id="GO:0003700">
    <property type="term" value="F:DNA-binding transcription factor activity"/>
    <property type="evidence" value="ECO:0007669"/>
    <property type="project" value="InterPro"/>
</dbReference>
<feature type="domain" description="Fe/B12 periplasmic-binding" evidence="6">
    <location>
        <begin position="271"/>
        <end position="529"/>
    </location>
</feature>
<dbReference type="InterPro" id="IPR050204">
    <property type="entry name" value="AraC_XylS_family_regulators"/>
</dbReference>
<dbReference type="PRINTS" id="PR00032">
    <property type="entry name" value="HTHARAC"/>
</dbReference>
<dbReference type="GO" id="GO:0043565">
    <property type="term" value="F:sequence-specific DNA binding"/>
    <property type="evidence" value="ECO:0007669"/>
    <property type="project" value="InterPro"/>
</dbReference>
<evidence type="ECO:0000313" key="7">
    <source>
        <dbReference type="EMBL" id="MCR2806214.1"/>
    </source>
</evidence>
<evidence type="ECO:0000259" key="5">
    <source>
        <dbReference type="PROSITE" id="PS01124"/>
    </source>
</evidence>
<accession>A0A9X2MSX0</accession>
<evidence type="ECO:0000313" key="8">
    <source>
        <dbReference type="Proteomes" id="UP001141950"/>
    </source>
</evidence>
<keyword evidence="1" id="KW-0805">Transcription regulation</keyword>
<dbReference type="AlphaFoldDB" id="A0A9X2MSX0"/>
<feature type="domain" description="HTH araC/xylS-type" evidence="5">
    <location>
        <begin position="168"/>
        <end position="266"/>
    </location>
</feature>
<dbReference type="Pfam" id="PF12833">
    <property type="entry name" value="HTH_18"/>
    <property type="match status" value="1"/>
</dbReference>
<dbReference type="InterPro" id="IPR018060">
    <property type="entry name" value="HTH_AraC"/>
</dbReference>
<dbReference type="PANTHER" id="PTHR46796">
    <property type="entry name" value="HTH-TYPE TRANSCRIPTIONAL ACTIVATOR RHAS-RELATED"/>
    <property type="match status" value="1"/>
</dbReference>
<evidence type="ECO:0000256" key="1">
    <source>
        <dbReference type="ARBA" id="ARBA00023015"/>
    </source>
</evidence>
<organism evidence="7 8">
    <name type="scientific">Paenibacillus soyae</name>
    <dbReference type="NCBI Taxonomy" id="2969249"/>
    <lineage>
        <taxon>Bacteria</taxon>
        <taxon>Bacillati</taxon>
        <taxon>Bacillota</taxon>
        <taxon>Bacilli</taxon>
        <taxon>Bacillales</taxon>
        <taxon>Paenibacillaceae</taxon>
        <taxon>Paenibacillus</taxon>
    </lineage>
</organism>
<dbReference type="InterPro" id="IPR020449">
    <property type="entry name" value="Tscrpt_reg_AraC-type_HTH"/>
</dbReference>
<dbReference type="InterPro" id="IPR018062">
    <property type="entry name" value="HTH_AraC-typ_CS"/>
</dbReference>
<dbReference type="Gene3D" id="1.10.10.60">
    <property type="entry name" value="Homeodomain-like"/>
    <property type="match status" value="2"/>
</dbReference>
<dbReference type="InterPro" id="IPR002491">
    <property type="entry name" value="ABC_transptr_periplasmic_BD"/>
</dbReference>
<evidence type="ECO:0000259" key="6">
    <source>
        <dbReference type="PROSITE" id="PS50983"/>
    </source>
</evidence>
<gene>
    <name evidence="7" type="ORF">NQZ67_20235</name>
</gene>
<dbReference type="PROSITE" id="PS01124">
    <property type="entry name" value="HTH_ARAC_FAMILY_2"/>
    <property type="match status" value="1"/>
</dbReference>
<dbReference type="InterPro" id="IPR037923">
    <property type="entry name" value="HTH-like"/>
</dbReference>
<name>A0A9X2MSX0_9BACL</name>
<reference evidence="7" key="1">
    <citation type="submission" date="2022-08" db="EMBL/GenBank/DDBJ databases">
        <title>The genomic sequence of strain Paenibacillus sp. SCIV0701.</title>
        <authorList>
            <person name="Zhao H."/>
        </authorList>
    </citation>
    <scope>NUCLEOTIDE SEQUENCE</scope>
    <source>
        <strain evidence="7">SCIV0701</strain>
    </source>
</reference>
<evidence type="ECO:0000256" key="4">
    <source>
        <dbReference type="ARBA" id="ARBA00023163"/>
    </source>
</evidence>
<dbReference type="PROSITE" id="PS00041">
    <property type="entry name" value="HTH_ARAC_FAMILY_1"/>
    <property type="match status" value="1"/>
</dbReference>
<dbReference type="Gene3D" id="3.40.50.1980">
    <property type="entry name" value="Nitrogenase molybdenum iron protein domain"/>
    <property type="match status" value="2"/>
</dbReference>
<dbReference type="EMBL" id="JANIPJ010000015">
    <property type="protein sequence ID" value="MCR2806214.1"/>
    <property type="molecule type" value="Genomic_DNA"/>
</dbReference>